<protein>
    <submittedName>
        <fullName evidence="1">Uncharacterized protein</fullName>
    </submittedName>
</protein>
<evidence type="ECO:0000313" key="2">
    <source>
        <dbReference type="Proteomes" id="UP000215914"/>
    </source>
</evidence>
<dbReference type="AlphaFoldDB" id="A0A9K3JF93"/>
<reference evidence="1" key="2">
    <citation type="submission" date="2020-06" db="EMBL/GenBank/DDBJ databases">
        <title>Helianthus annuus Genome sequencing and assembly Release 2.</title>
        <authorList>
            <person name="Gouzy J."/>
            <person name="Langlade N."/>
            <person name="Munos S."/>
        </authorList>
    </citation>
    <scope>NUCLEOTIDE SEQUENCE</scope>
    <source>
        <tissue evidence="1">Leaves</tissue>
    </source>
</reference>
<gene>
    <name evidence="1" type="ORF">HanXRQr2_Chr03g0099921</name>
</gene>
<dbReference type="EMBL" id="MNCJ02000318">
    <property type="protein sequence ID" value="KAF5813552.1"/>
    <property type="molecule type" value="Genomic_DNA"/>
</dbReference>
<organism evidence="1 2">
    <name type="scientific">Helianthus annuus</name>
    <name type="common">Common sunflower</name>
    <dbReference type="NCBI Taxonomy" id="4232"/>
    <lineage>
        <taxon>Eukaryota</taxon>
        <taxon>Viridiplantae</taxon>
        <taxon>Streptophyta</taxon>
        <taxon>Embryophyta</taxon>
        <taxon>Tracheophyta</taxon>
        <taxon>Spermatophyta</taxon>
        <taxon>Magnoliopsida</taxon>
        <taxon>eudicotyledons</taxon>
        <taxon>Gunneridae</taxon>
        <taxon>Pentapetalae</taxon>
        <taxon>asterids</taxon>
        <taxon>campanulids</taxon>
        <taxon>Asterales</taxon>
        <taxon>Asteraceae</taxon>
        <taxon>Asteroideae</taxon>
        <taxon>Heliantheae alliance</taxon>
        <taxon>Heliantheae</taxon>
        <taxon>Helianthus</taxon>
    </lineage>
</organism>
<accession>A0A9K3JF93</accession>
<keyword evidence="2" id="KW-1185">Reference proteome</keyword>
<reference evidence="1" key="1">
    <citation type="journal article" date="2017" name="Nature">
        <title>The sunflower genome provides insights into oil metabolism, flowering and Asterid evolution.</title>
        <authorList>
            <person name="Badouin H."/>
            <person name="Gouzy J."/>
            <person name="Grassa C.J."/>
            <person name="Murat F."/>
            <person name="Staton S.E."/>
            <person name="Cottret L."/>
            <person name="Lelandais-Briere C."/>
            <person name="Owens G.L."/>
            <person name="Carrere S."/>
            <person name="Mayjonade B."/>
            <person name="Legrand L."/>
            <person name="Gill N."/>
            <person name="Kane N.C."/>
            <person name="Bowers J.E."/>
            <person name="Hubner S."/>
            <person name="Bellec A."/>
            <person name="Berard A."/>
            <person name="Berges H."/>
            <person name="Blanchet N."/>
            <person name="Boniface M.C."/>
            <person name="Brunel D."/>
            <person name="Catrice O."/>
            <person name="Chaidir N."/>
            <person name="Claudel C."/>
            <person name="Donnadieu C."/>
            <person name="Faraut T."/>
            <person name="Fievet G."/>
            <person name="Helmstetter N."/>
            <person name="King M."/>
            <person name="Knapp S.J."/>
            <person name="Lai Z."/>
            <person name="Le Paslier M.C."/>
            <person name="Lippi Y."/>
            <person name="Lorenzon L."/>
            <person name="Mandel J.R."/>
            <person name="Marage G."/>
            <person name="Marchand G."/>
            <person name="Marquand E."/>
            <person name="Bret-Mestries E."/>
            <person name="Morien E."/>
            <person name="Nambeesan S."/>
            <person name="Nguyen T."/>
            <person name="Pegot-Espagnet P."/>
            <person name="Pouilly N."/>
            <person name="Raftis F."/>
            <person name="Sallet E."/>
            <person name="Schiex T."/>
            <person name="Thomas J."/>
            <person name="Vandecasteele C."/>
            <person name="Vares D."/>
            <person name="Vear F."/>
            <person name="Vautrin S."/>
            <person name="Crespi M."/>
            <person name="Mangin B."/>
            <person name="Burke J.M."/>
            <person name="Salse J."/>
            <person name="Munos S."/>
            <person name="Vincourt P."/>
            <person name="Rieseberg L.H."/>
            <person name="Langlade N.B."/>
        </authorList>
    </citation>
    <scope>NUCLEOTIDE SEQUENCE</scope>
    <source>
        <tissue evidence="1">Leaves</tissue>
    </source>
</reference>
<name>A0A9K3JF93_HELAN</name>
<comment type="caution">
    <text evidence="1">The sequence shown here is derived from an EMBL/GenBank/DDBJ whole genome shotgun (WGS) entry which is preliminary data.</text>
</comment>
<proteinExistence type="predicted"/>
<evidence type="ECO:0000313" key="1">
    <source>
        <dbReference type="EMBL" id="KAF5813552.1"/>
    </source>
</evidence>
<dbReference type="Gramene" id="mRNA:HanXRQr2_Chr03g0099921">
    <property type="protein sequence ID" value="mRNA:HanXRQr2_Chr03g0099921"/>
    <property type="gene ID" value="HanXRQr2_Chr03g0099921"/>
</dbReference>
<dbReference type="Proteomes" id="UP000215914">
    <property type="component" value="Unassembled WGS sequence"/>
</dbReference>
<sequence length="42" mass="5005">MSRYLVSSRQVINHLEMFEVLNNGHVIRHFQVFSVVHPNKKL</sequence>